<evidence type="ECO:0000313" key="1">
    <source>
        <dbReference type="EMBL" id="ACS78890.1"/>
    </source>
</evidence>
<accession>C6BZ66</accession>
<protein>
    <recommendedName>
        <fullName evidence="3">Solute-binding protein family 3/N-terminal domain-containing protein</fullName>
    </recommendedName>
</protein>
<dbReference type="KEGG" id="dsa:Desal_0824"/>
<dbReference type="eggNOG" id="COG0840">
    <property type="taxonomic scope" value="Bacteria"/>
</dbReference>
<dbReference type="RefSeq" id="WP_015850709.1">
    <property type="nucleotide sequence ID" value="NC_012881.1"/>
</dbReference>
<dbReference type="EMBL" id="CP001649">
    <property type="protein sequence ID" value="ACS78890.1"/>
    <property type="molecule type" value="Genomic_DNA"/>
</dbReference>
<organism evidence="1 2">
    <name type="scientific">Maridesulfovibrio salexigens (strain ATCC 14822 / DSM 2638 / NCIMB 8403 / VKM B-1763)</name>
    <name type="common">Desulfovibrio salexigens</name>
    <dbReference type="NCBI Taxonomy" id="526222"/>
    <lineage>
        <taxon>Bacteria</taxon>
        <taxon>Pseudomonadati</taxon>
        <taxon>Thermodesulfobacteriota</taxon>
        <taxon>Desulfovibrionia</taxon>
        <taxon>Desulfovibrionales</taxon>
        <taxon>Desulfovibrionaceae</taxon>
        <taxon>Maridesulfovibrio</taxon>
    </lineage>
</organism>
<evidence type="ECO:0008006" key="3">
    <source>
        <dbReference type="Google" id="ProtNLM"/>
    </source>
</evidence>
<evidence type="ECO:0000313" key="2">
    <source>
        <dbReference type="Proteomes" id="UP000002601"/>
    </source>
</evidence>
<name>C6BZ66_MARSD</name>
<gene>
    <name evidence="1" type="ordered locus">Desal_0824</name>
</gene>
<dbReference type="STRING" id="526222.Desal_0824"/>
<dbReference type="HOGENOM" id="CLU_083605_0_0_7"/>
<dbReference type="Proteomes" id="UP000002601">
    <property type="component" value="Chromosome"/>
</dbReference>
<proteinExistence type="predicted"/>
<dbReference type="SUPFAM" id="SSF53850">
    <property type="entry name" value="Periplasmic binding protein-like II"/>
    <property type="match status" value="1"/>
</dbReference>
<dbReference type="AlphaFoldDB" id="C6BZ66"/>
<reference evidence="1 2" key="1">
    <citation type="submission" date="2009-06" db="EMBL/GenBank/DDBJ databases">
        <title>Complete sequence of Desulfovibrio salexigens DSM 2638.</title>
        <authorList>
            <consortium name="US DOE Joint Genome Institute"/>
            <person name="Lucas S."/>
            <person name="Copeland A."/>
            <person name="Lapidus A."/>
            <person name="Glavina del Rio T."/>
            <person name="Tice H."/>
            <person name="Bruce D."/>
            <person name="Goodwin L."/>
            <person name="Pitluck S."/>
            <person name="Munk A.C."/>
            <person name="Brettin T."/>
            <person name="Detter J.C."/>
            <person name="Han C."/>
            <person name="Tapia R."/>
            <person name="Larimer F."/>
            <person name="Land M."/>
            <person name="Hauser L."/>
            <person name="Kyrpides N."/>
            <person name="Anderson I."/>
            <person name="Wall J.D."/>
            <person name="Arkin A.P."/>
            <person name="Dehal P."/>
            <person name="Chivian D."/>
            <person name="Giles B."/>
            <person name="Hazen T.C."/>
        </authorList>
    </citation>
    <scope>NUCLEOTIDE SEQUENCE [LARGE SCALE GENOMIC DNA]</scope>
    <source>
        <strain evidence="2">ATCC 14822 / DSM 2638 / NCIMB 8403 / VKM B-1763</strain>
    </source>
</reference>
<sequence length="299" mass="33725">MKKTLFLLFIILLSFPYPSQGKTLIPVTIQQDTLDSYNELLLHTGKHPYLLEELPTSKISRSLADVIIAQKAIKLGGIEPVFIFKAIPNSRRATEDAANGLVVFYPHQLNLNTLNVPRYKKNFLVSDPITRFGEFQKAFYCLASNAALLSCTNAKEINLNGKGIVGQHWHNDKKVLRDMGITNLIDAPTFECMIKMIRAGRADWIPLEISNAKDSSMTLYGVHLVPIPEIKFSLLESRHFFISKTHPEGEKIYEALQKGIKELRKQGFIHKILTQAGMFNPNADSWTILNAEKMKAGMN</sequence>
<dbReference type="OrthoDB" id="5452199at2"/>
<keyword evidence="2" id="KW-1185">Reference proteome</keyword>